<proteinExistence type="predicted"/>
<evidence type="ECO:0000256" key="1">
    <source>
        <dbReference type="SAM" id="MobiDB-lite"/>
    </source>
</evidence>
<dbReference type="CDD" id="cd19757">
    <property type="entry name" value="Bbox1"/>
    <property type="match status" value="1"/>
</dbReference>
<sequence>MPPKSKRFTGPTAQQPKRFIRSDEKQTSRGLVTSTTSLGIDPRPAPRAVPNAGATSTATAGIDAIHQNSSTSDAMEEDLTVFNDIGSEREQRKTKTQTNYLQEYLQRQPHILKCLMARYARQQEVCTTCQQYSGQWRCRDCSNNNVLCRGCMRQSHQNLPFHAIEFWTGQFFTRSSLARVGVRLVLAHGSGTCDRLRQRLKDIEEFERLEDLRTSAPVPRPPASTEAGASIDTTQDSMEIDDLPELRDLEDDERSDYGDDFDQTFSTEDYSGGHATSTFDNGPEKDIGTVNSNPDALLEDEDDWEDEDISAPFEHDKAHIDDVTDDAFGNPIITVIHSNGFHALPAVQCNCEGPGFALDEFIGAGLLPASYDKIKTVATFQCLEDFRLCNLEAKTTAYQYHNLLRRRSNPSAPNTTVDRYQILQRLSREWRSLKKLKFHGFADAPDRPAVGDLALFCPTCPQEGVNLPDNWRDLGPSHLYNRLFVADGNFTADHMKLKGDAADVWLVDGQGMMAEKAPYERHLGIAKDMPTDAPCERNFRAVNLANMVSSTADVTGQSNRINRIHRIRELPKPDRMGWDAGWDGMGWDGNHGMSTFFWIYSFRLCVVDPAFSPSLHHPSSLRRGFRPSLQRGCGPLQDEQG</sequence>
<feature type="compositionally biased region" description="Polar residues" evidence="1">
    <location>
        <begin position="263"/>
        <end position="280"/>
    </location>
</feature>
<evidence type="ECO:0000313" key="3">
    <source>
        <dbReference type="EMBL" id="PPQ96302.1"/>
    </source>
</evidence>
<dbReference type="InParanoid" id="A0A409XZX7"/>
<gene>
    <name evidence="3" type="ORF">CVT26_005638</name>
</gene>
<name>A0A409XZX7_9AGAR</name>
<dbReference type="OrthoDB" id="3149508at2759"/>
<comment type="caution">
    <text evidence="3">The sequence shown here is derived from an EMBL/GenBank/DDBJ whole genome shotgun (WGS) entry which is preliminary data.</text>
</comment>
<evidence type="ECO:0000259" key="2">
    <source>
        <dbReference type="Pfam" id="PF18803"/>
    </source>
</evidence>
<dbReference type="Pfam" id="PF18803">
    <property type="entry name" value="CxC2"/>
    <property type="match status" value="1"/>
</dbReference>
<protein>
    <recommendedName>
        <fullName evidence="2">CxC2-like cysteine cluster KDZ transposase-associated domain-containing protein</fullName>
    </recommendedName>
</protein>
<feature type="compositionally biased region" description="Polar residues" evidence="1">
    <location>
        <begin position="28"/>
        <end position="38"/>
    </location>
</feature>
<keyword evidence="4" id="KW-1185">Reference proteome</keyword>
<dbReference type="Proteomes" id="UP000284706">
    <property type="component" value="Unassembled WGS sequence"/>
</dbReference>
<feature type="domain" description="CxC2-like cysteine cluster KDZ transposase-associated" evidence="2">
    <location>
        <begin position="332"/>
        <end position="409"/>
    </location>
</feature>
<feature type="region of interest" description="Disordered" evidence="1">
    <location>
        <begin position="1"/>
        <end position="58"/>
    </location>
</feature>
<feature type="region of interest" description="Disordered" evidence="1">
    <location>
        <begin position="211"/>
        <end position="296"/>
    </location>
</feature>
<organism evidence="3 4">
    <name type="scientific">Gymnopilus dilepis</name>
    <dbReference type="NCBI Taxonomy" id="231916"/>
    <lineage>
        <taxon>Eukaryota</taxon>
        <taxon>Fungi</taxon>
        <taxon>Dikarya</taxon>
        <taxon>Basidiomycota</taxon>
        <taxon>Agaricomycotina</taxon>
        <taxon>Agaricomycetes</taxon>
        <taxon>Agaricomycetidae</taxon>
        <taxon>Agaricales</taxon>
        <taxon>Agaricineae</taxon>
        <taxon>Hymenogastraceae</taxon>
        <taxon>Gymnopilus</taxon>
    </lineage>
</organism>
<dbReference type="EMBL" id="NHYE01001382">
    <property type="protein sequence ID" value="PPQ96302.1"/>
    <property type="molecule type" value="Genomic_DNA"/>
</dbReference>
<feature type="compositionally biased region" description="Acidic residues" evidence="1">
    <location>
        <begin position="238"/>
        <end position="262"/>
    </location>
</feature>
<dbReference type="InterPro" id="IPR041457">
    <property type="entry name" value="CxC2_KDZ-assoc"/>
</dbReference>
<evidence type="ECO:0000313" key="4">
    <source>
        <dbReference type="Proteomes" id="UP000284706"/>
    </source>
</evidence>
<accession>A0A409XZX7</accession>
<dbReference type="AlphaFoldDB" id="A0A409XZX7"/>
<reference evidence="3 4" key="1">
    <citation type="journal article" date="2018" name="Evol. Lett.">
        <title>Horizontal gene cluster transfer increased hallucinogenic mushroom diversity.</title>
        <authorList>
            <person name="Reynolds H.T."/>
            <person name="Vijayakumar V."/>
            <person name="Gluck-Thaler E."/>
            <person name="Korotkin H.B."/>
            <person name="Matheny P.B."/>
            <person name="Slot J.C."/>
        </authorList>
    </citation>
    <scope>NUCLEOTIDE SEQUENCE [LARGE SCALE GENOMIC DNA]</scope>
    <source>
        <strain evidence="3 4">SRW20</strain>
    </source>
</reference>